<keyword evidence="3" id="KW-0732">Signal</keyword>
<proteinExistence type="predicted"/>
<evidence type="ECO:0000313" key="6">
    <source>
        <dbReference type="EMBL" id="MDM5272516.1"/>
    </source>
</evidence>
<keyword evidence="4" id="KW-1133">Transmembrane helix</keyword>
<dbReference type="InterPro" id="IPR013783">
    <property type="entry name" value="Ig-like_fold"/>
</dbReference>
<keyword evidence="2" id="KW-0964">Secreted</keyword>
<dbReference type="EMBL" id="JAQIBD010000004">
    <property type="protein sequence ID" value="MDM5272516.1"/>
    <property type="molecule type" value="Genomic_DNA"/>
</dbReference>
<comment type="subcellular location">
    <subcellularLocation>
        <location evidence="1">Secreted</location>
    </subcellularLocation>
</comment>
<dbReference type="Pfam" id="PF17210">
    <property type="entry name" value="SdrD_B"/>
    <property type="match status" value="1"/>
</dbReference>
<evidence type="ECO:0000256" key="4">
    <source>
        <dbReference type="SAM" id="Phobius"/>
    </source>
</evidence>
<sequence length="1103" mass="119127">MGLTKVDSWFSHKRKSLGKALCSIIFISTATVTTQAGNLSLDLQGCRSSDTNNYRLEVVPDVYNNPINMYFCDDAAYTQGNMKYWSELDLVPHHIIFSNTTGSPQSFTFKVGGDYKDTNDPNIVGWDYITELTLDVNATRAIAVSDGKDPDIVVSECYSIGGIATQTIEITPVTEQEIFRVVDVTGYPTDLTCVAIYNMRLAIGSSRYSGSSLQSRLISVASSVNVGDQTLPLPDVIATSFSKTMQATRGGSRTWTVSKSSSSNTVTFNNTCDSTLPLQKDVNITVTWTKGEITPAGNVNITTVIQADNAANRAIDISVVDTLFGGLDQSNQVGQLTCPTVTLPAHSGTQPICTHTFTVPADYLVYNDVAVATYQENDVNISYPGFTPPTLTATATAFVQGTSQGGDENATIKDREWLTGNDLNYSVATPASGSFDNYIADTITNGEVNWTSDLAESNGSVTFHKTIYAPYATKTTGTLSDIASLRTGGGTATNSGTYSISLIADAEVNLTIIKTMDIAEIPAGQTLDFNFTVVNGIDFNETFTLEVNESNPSQSITFSGLTPALYGVAEHTKVGYAVVGSSVRQVDLTIDGLTPHCSGTVEFVNEKAGRPGVRAYKVTDPGSINGVDQNSSWIMTLYKWNDINMTWDPVESNLTGVGTGMATLVEPNNLESGRYRVQETLKPGWYQIGRVGSGCDFNYTIDMNVSTYECVFANAMYGTVIINKEFVAGSTAVDFNFTQDINSSDPLVLGDAETTKTYLNLRAGQYTVTEADAKLTGQSPSYDLTGLICTESLGDGEEDNGTTTSLLNRTANIDLDPGETIECTFTNRERGRISVLKTEDGNATTEVWTFTLEGEEGIIEHNTTSGLDFSGARLQPGKTYTLCEVNVKEGWNADWFLNDVNITADLVLVSHDGHIDRCYDFNVTAGETAAFDIDNIAPTNAVLGDYVWFDDNNNGIQDLGEDPVEGMTVELLDANGLPVTDIYDDGIKFTGPDGSYQFTVVPGEYRVRFSGMPSNYVFSPIHSGVDPSIDSDADSTGLTGVITMSGEDNLTIDAGIYCSCHDMASSDNSSAMGTISATLMMLMTLMIGLFFVRKEEQLERNRR</sequence>
<keyword evidence="7" id="KW-1185">Reference proteome</keyword>
<organism evidence="6 7">
    <name type="scientific">Sulfurovum zhangzhouensis</name>
    <dbReference type="NCBI Taxonomy" id="3019067"/>
    <lineage>
        <taxon>Bacteria</taxon>
        <taxon>Pseudomonadati</taxon>
        <taxon>Campylobacterota</taxon>
        <taxon>Epsilonproteobacteria</taxon>
        <taxon>Campylobacterales</taxon>
        <taxon>Sulfurovaceae</taxon>
        <taxon>Sulfurovum</taxon>
    </lineage>
</organism>
<keyword evidence="4" id="KW-0812">Transmembrane</keyword>
<dbReference type="InterPro" id="IPR033764">
    <property type="entry name" value="Sdr_B"/>
</dbReference>
<feature type="transmembrane region" description="Helical" evidence="4">
    <location>
        <begin position="1071"/>
        <end position="1092"/>
    </location>
</feature>
<keyword evidence="4" id="KW-0472">Membrane</keyword>
<evidence type="ECO:0000313" key="7">
    <source>
        <dbReference type="Proteomes" id="UP001169069"/>
    </source>
</evidence>
<reference evidence="6" key="1">
    <citation type="submission" date="2023-01" db="EMBL/GenBank/DDBJ databases">
        <title>Sulfurovum sp. zt1-1 genome assembly.</title>
        <authorList>
            <person name="Wang J."/>
        </authorList>
    </citation>
    <scope>NUCLEOTIDE SEQUENCE</scope>
    <source>
        <strain evidence="6">Zt1-1</strain>
    </source>
</reference>
<dbReference type="SUPFAM" id="SSF117074">
    <property type="entry name" value="Hypothetical protein PA1324"/>
    <property type="match status" value="1"/>
</dbReference>
<dbReference type="RefSeq" id="WP_289414335.1">
    <property type="nucleotide sequence ID" value="NZ_JAQIBD010000004.1"/>
</dbReference>
<name>A0ABT7R097_9BACT</name>
<feature type="domain" description="SD-repeat containing protein B" evidence="5">
    <location>
        <begin position="942"/>
        <end position="1056"/>
    </location>
</feature>
<dbReference type="Gene3D" id="2.60.40.10">
    <property type="entry name" value="Immunoglobulins"/>
    <property type="match status" value="1"/>
</dbReference>
<evidence type="ECO:0000256" key="3">
    <source>
        <dbReference type="ARBA" id="ARBA00022729"/>
    </source>
</evidence>
<evidence type="ECO:0000256" key="2">
    <source>
        <dbReference type="ARBA" id="ARBA00022525"/>
    </source>
</evidence>
<evidence type="ECO:0000256" key="1">
    <source>
        <dbReference type="ARBA" id="ARBA00004613"/>
    </source>
</evidence>
<comment type="caution">
    <text evidence="6">The sequence shown here is derived from an EMBL/GenBank/DDBJ whole genome shotgun (WGS) entry which is preliminary data.</text>
</comment>
<gene>
    <name evidence="6" type="ORF">PGH07_10025</name>
</gene>
<evidence type="ECO:0000259" key="5">
    <source>
        <dbReference type="Pfam" id="PF17210"/>
    </source>
</evidence>
<protein>
    <recommendedName>
        <fullName evidence="5">SD-repeat containing protein B domain-containing protein</fullName>
    </recommendedName>
</protein>
<dbReference type="Proteomes" id="UP001169069">
    <property type="component" value="Unassembled WGS sequence"/>
</dbReference>
<accession>A0ABT7R097</accession>